<dbReference type="EMBL" id="JAVIFY010000003">
    <property type="protein sequence ID" value="MDQ9091066.1"/>
    <property type="molecule type" value="Genomic_DNA"/>
</dbReference>
<organism evidence="1 2">
    <name type="scientific">Pseudoalteromonas haloplanktis</name>
    <name type="common">Alteromonas haloplanktis</name>
    <dbReference type="NCBI Taxonomy" id="228"/>
    <lineage>
        <taxon>Bacteria</taxon>
        <taxon>Pseudomonadati</taxon>
        <taxon>Pseudomonadota</taxon>
        <taxon>Gammaproteobacteria</taxon>
        <taxon>Alteromonadales</taxon>
        <taxon>Pseudoalteromonadaceae</taxon>
        <taxon>Pseudoalteromonas</taxon>
    </lineage>
</organism>
<dbReference type="RefSeq" id="WP_309038564.1">
    <property type="nucleotide sequence ID" value="NZ_JAVIFY010000003.1"/>
</dbReference>
<reference evidence="1 2" key="1">
    <citation type="submission" date="2023-08" db="EMBL/GenBank/DDBJ databases">
        <title>Pseudoalteromonas haloplanktis LL1 genome.</title>
        <authorList>
            <person name="Wu S."/>
        </authorList>
    </citation>
    <scope>NUCLEOTIDE SEQUENCE [LARGE SCALE GENOMIC DNA]</scope>
    <source>
        <strain evidence="1 2">LL1</strain>
    </source>
</reference>
<dbReference type="Proteomes" id="UP001226574">
    <property type="component" value="Unassembled WGS sequence"/>
</dbReference>
<comment type="caution">
    <text evidence="1">The sequence shown here is derived from an EMBL/GenBank/DDBJ whole genome shotgun (WGS) entry which is preliminary data.</text>
</comment>
<name>A0ABU1BBB5_PSEHA</name>
<sequence>MRKEFTTEITEALRAAQRFNIVVGVGFSHEGCNIVKDLTTVGAELAGARGL</sequence>
<evidence type="ECO:0000313" key="1">
    <source>
        <dbReference type="EMBL" id="MDQ9091066.1"/>
    </source>
</evidence>
<proteinExistence type="predicted"/>
<protein>
    <submittedName>
        <fullName evidence="1">Uncharacterized protein</fullName>
    </submittedName>
</protein>
<keyword evidence="2" id="KW-1185">Reference proteome</keyword>
<accession>A0ABU1BBB5</accession>
<gene>
    <name evidence="1" type="ORF">RC083_05595</name>
</gene>
<evidence type="ECO:0000313" key="2">
    <source>
        <dbReference type="Proteomes" id="UP001226574"/>
    </source>
</evidence>